<evidence type="ECO:0000313" key="1">
    <source>
        <dbReference type="EMBL" id="GGI14681.1"/>
    </source>
</evidence>
<dbReference type="RefSeq" id="WP_088000110.1">
    <property type="nucleotide sequence ID" value="NZ_BMHB01000001.1"/>
</dbReference>
<dbReference type="Proteomes" id="UP000626244">
    <property type="component" value="Unassembled WGS sequence"/>
</dbReference>
<organism evidence="1 2">
    <name type="scientific">Gottfriedia solisilvae</name>
    <dbReference type="NCBI Taxonomy" id="1516104"/>
    <lineage>
        <taxon>Bacteria</taxon>
        <taxon>Bacillati</taxon>
        <taxon>Bacillota</taxon>
        <taxon>Bacilli</taxon>
        <taxon>Bacillales</taxon>
        <taxon>Bacillaceae</taxon>
        <taxon>Gottfriedia</taxon>
    </lineage>
</organism>
<comment type="caution">
    <text evidence="1">The sequence shown here is derived from an EMBL/GenBank/DDBJ whole genome shotgun (WGS) entry which is preliminary data.</text>
</comment>
<protein>
    <submittedName>
        <fullName evidence="1">ABC transporter</fullName>
    </submittedName>
</protein>
<dbReference type="AlphaFoldDB" id="A0A8J3APZ9"/>
<sequence>MKYYIYNCFGGTHSSPLAAAYHLNKLPMDRKPTDSEVKNVYLFNKLKPKDGGKLYYHGEDENGDKVYTVARRYTKNVNAAIESLGMLLLNNDDKIILSNTSPTVPLAMTFGGFTSRFLKIDFIGVPLLVLGAKQTYINLIKLVENTKNYQHLAVEKVTTLDNKNFNKN</sequence>
<evidence type="ECO:0000313" key="2">
    <source>
        <dbReference type="Proteomes" id="UP000626244"/>
    </source>
</evidence>
<dbReference type="Pfam" id="PF11385">
    <property type="entry name" value="DUF3189"/>
    <property type="match status" value="1"/>
</dbReference>
<keyword evidence="2" id="KW-1185">Reference proteome</keyword>
<accession>A0A8J3APZ9</accession>
<dbReference type="EMBL" id="BMHB01000001">
    <property type="protein sequence ID" value="GGI14681.1"/>
    <property type="molecule type" value="Genomic_DNA"/>
</dbReference>
<dbReference type="InterPro" id="IPR021525">
    <property type="entry name" value="DUF3189"/>
</dbReference>
<name>A0A8J3APZ9_9BACI</name>
<gene>
    <name evidence="1" type="ORF">GCM10007380_24170</name>
</gene>
<dbReference type="OrthoDB" id="1680616at2"/>
<proteinExistence type="predicted"/>
<reference evidence="2" key="1">
    <citation type="journal article" date="2019" name="Int. J. Syst. Evol. Microbiol.">
        <title>The Global Catalogue of Microorganisms (GCM) 10K type strain sequencing project: providing services to taxonomists for standard genome sequencing and annotation.</title>
        <authorList>
            <consortium name="The Broad Institute Genomics Platform"/>
            <consortium name="The Broad Institute Genome Sequencing Center for Infectious Disease"/>
            <person name="Wu L."/>
            <person name="Ma J."/>
        </authorList>
    </citation>
    <scope>NUCLEOTIDE SEQUENCE [LARGE SCALE GENOMIC DNA]</scope>
    <source>
        <strain evidence="2">CGMCC 1.14993</strain>
    </source>
</reference>